<evidence type="ECO:0000313" key="2">
    <source>
        <dbReference type="Proteomes" id="UP001457197"/>
    </source>
</evidence>
<protein>
    <recommendedName>
        <fullName evidence="3">CTP synthase</fullName>
    </recommendedName>
</protein>
<gene>
    <name evidence="1" type="ORF">WMO44_03915</name>
</gene>
<name>A0ABV1ATC0_9FIRM</name>
<dbReference type="EMBL" id="JBBMEO010000003">
    <property type="protein sequence ID" value="MEQ2361296.1"/>
    <property type="molecule type" value="Genomic_DNA"/>
</dbReference>
<sequence length="74" mass="8478">MEDLMLIRSSFMRRIISSAINKAIAKQKYGITVNLDDIRAEWSDKEQKVKVHLELDAEMPKADLMDILKKAGIC</sequence>
<proteinExistence type="predicted"/>
<evidence type="ECO:0000313" key="1">
    <source>
        <dbReference type="EMBL" id="MEQ2361296.1"/>
    </source>
</evidence>
<organism evidence="1 2">
    <name type="scientific">Faecalibacterium tardum</name>
    <dbReference type="NCBI Taxonomy" id="3133156"/>
    <lineage>
        <taxon>Bacteria</taxon>
        <taxon>Bacillati</taxon>
        <taxon>Bacillota</taxon>
        <taxon>Clostridia</taxon>
        <taxon>Eubacteriales</taxon>
        <taxon>Oscillospiraceae</taxon>
        <taxon>Faecalibacterium</taxon>
    </lineage>
</organism>
<keyword evidence="2" id="KW-1185">Reference proteome</keyword>
<comment type="caution">
    <text evidence="1">The sequence shown here is derived from an EMBL/GenBank/DDBJ whole genome shotgun (WGS) entry which is preliminary data.</text>
</comment>
<reference evidence="1 2" key="1">
    <citation type="submission" date="2024-03" db="EMBL/GenBank/DDBJ databases">
        <title>Human intestinal bacterial collection.</title>
        <authorList>
            <person name="Pauvert C."/>
            <person name="Hitch T.C.A."/>
            <person name="Clavel T."/>
        </authorList>
    </citation>
    <scope>NUCLEOTIDE SEQUENCE [LARGE SCALE GENOMIC DNA]</scope>
    <source>
        <strain evidence="1 2">CLA-AA-H175</strain>
    </source>
</reference>
<dbReference type="Proteomes" id="UP001457197">
    <property type="component" value="Unassembled WGS sequence"/>
</dbReference>
<evidence type="ECO:0008006" key="3">
    <source>
        <dbReference type="Google" id="ProtNLM"/>
    </source>
</evidence>
<dbReference type="RefSeq" id="WP_349151804.1">
    <property type="nucleotide sequence ID" value="NZ_JBBMEO010000003.1"/>
</dbReference>
<accession>A0ABV1ATC0</accession>